<accession>A0A067N5Q3</accession>
<dbReference type="GO" id="GO:0005829">
    <property type="term" value="C:cytosol"/>
    <property type="evidence" value="ECO:0007669"/>
    <property type="project" value="TreeGrafter"/>
</dbReference>
<gene>
    <name evidence="2" type="ORF">PLEOSDRAFT_35575</name>
</gene>
<dbReference type="InterPro" id="IPR017926">
    <property type="entry name" value="GATASE"/>
</dbReference>
<dbReference type="InterPro" id="IPR029062">
    <property type="entry name" value="Class_I_gatase-like"/>
</dbReference>
<dbReference type="PANTHER" id="PTHR42695">
    <property type="entry name" value="GLUTAMINE AMIDOTRANSFERASE YLR126C-RELATED"/>
    <property type="match status" value="1"/>
</dbReference>
<dbReference type="Proteomes" id="UP000027073">
    <property type="component" value="Unassembled WGS sequence"/>
</dbReference>
<dbReference type="InterPro" id="IPR044992">
    <property type="entry name" value="ChyE-like"/>
</dbReference>
<dbReference type="VEuPathDB" id="FungiDB:PLEOSDRAFT_35575"/>
<sequence length="269" mass="29654">MTKSLALLICDTPTSAVLSSHGDYHRIFSALLASSLPDTSVEFTLDPYDVAKKQEYPLEDKEYDAFMITGSAASAYENLEWINKLITFVASIPDKYPKAKIFGICFGHQIVGRAFGGECVPNGGRWEVGITEVDLTDSGRDIFGVQKLNIHQMHRDHVPAVPPGFTLLGSTQVAYNQGMVQYASDEGSHDLTDIRIITVQGHPEFTKPIVNAIVEARSKNGVIGESVVEDYRKREDWRNDGVSVIGKAFWKILGVDSGEVDKARMTSKI</sequence>
<evidence type="ECO:0000313" key="2">
    <source>
        <dbReference type="EMBL" id="KDQ23318.1"/>
    </source>
</evidence>
<evidence type="ECO:0000259" key="1">
    <source>
        <dbReference type="Pfam" id="PF00117"/>
    </source>
</evidence>
<dbReference type="SUPFAM" id="SSF52317">
    <property type="entry name" value="Class I glutamine amidotransferase-like"/>
    <property type="match status" value="1"/>
</dbReference>
<feature type="domain" description="Glutamine amidotransferase" evidence="1">
    <location>
        <begin position="23"/>
        <end position="206"/>
    </location>
</feature>
<dbReference type="FunCoup" id="A0A067N5Q3">
    <property type="interactions" value="236"/>
</dbReference>
<dbReference type="PROSITE" id="PS51273">
    <property type="entry name" value="GATASE_TYPE_1"/>
    <property type="match status" value="1"/>
</dbReference>
<dbReference type="EMBL" id="KL198013">
    <property type="protein sequence ID" value="KDQ23318.1"/>
    <property type="molecule type" value="Genomic_DNA"/>
</dbReference>
<dbReference type="GO" id="GO:0005634">
    <property type="term" value="C:nucleus"/>
    <property type="evidence" value="ECO:0007669"/>
    <property type="project" value="TreeGrafter"/>
</dbReference>
<dbReference type="Gene3D" id="3.40.50.880">
    <property type="match status" value="1"/>
</dbReference>
<protein>
    <recommendedName>
        <fullName evidence="1">Glutamine amidotransferase domain-containing protein</fullName>
    </recommendedName>
</protein>
<proteinExistence type="predicted"/>
<dbReference type="STRING" id="1137138.A0A067N5Q3"/>
<dbReference type="AlphaFoldDB" id="A0A067N5Q3"/>
<name>A0A067N5Q3_PLEO1</name>
<reference evidence="3" key="1">
    <citation type="journal article" date="2014" name="Proc. Natl. Acad. Sci. U.S.A.">
        <title>Extensive sampling of basidiomycete genomes demonstrates inadequacy of the white-rot/brown-rot paradigm for wood decay fungi.</title>
        <authorList>
            <person name="Riley R."/>
            <person name="Salamov A.A."/>
            <person name="Brown D.W."/>
            <person name="Nagy L.G."/>
            <person name="Floudas D."/>
            <person name="Held B.W."/>
            <person name="Levasseur A."/>
            <person name="Lombard V."/>
            <person name="Morin E."/>
            <person name="Otillar R."/>
            <person name="Lindquist E.A."/>
            <person name="Sun H."/>
            <person name="LaButti K.M."/>
            <person name="Schmutz J."/>
            <person name="Jabbour D."/>
            <person name="Luo H."/>
            <person name="Baker S.E."/>
            <person name="Pisabarro A.G."/>
            <person name="Walton J.D."/>
            <person name="Blanchette R.A."/>
            <person name="Henrissat B."/>
            <person name="Martin F."/>
            <person name="Cullen D."/>
            <person name="Hibbett D.S."/>
            <person name="Grigoriev I.V."/>
        </authorList>
    </citation>
    <scope>NUCLEOTIDE SEQUENCE [LARGE SCALE GENOMIC DNA]</scope>
    <source>
        <strain evidence="3">PC15</strain>
    </source>
</reference>
<organism evidence="2 3">
    <name type="scientific">Pleurotus ostreatus (strain PC15)</name>
    <name type="common">Oyster mushroom</name>
    <dbReference type="NCBI Taxonomy" id="1137138"/>
    <lineage>
        <taxon>Eukaryota</taxon>
        <taxon>Fungi</taxon>
        <taxon>Dikarya</taxon>
        <taxon>Basidiomycota</taxon>
        <taxon>Agaricomycotina</taxon>
        <taxon>Agaricomycetes</taxon>
        <taxon>Agaricomycetidae</taxon>
        <taxon>Agaricales</taxon>
        <taxon>Pleurotineae</taxon>
        <taxon>Pleurotaceae</taxon>
        <taxon>Pleurotus</taxon>
    </lineage>
</organism>
<dbReference type="OrthoDB" id="92161at2759"/>
<dbReference type="Pfam" id="PF00117">
    <property type="entry name" value="GATase"/>
    <property type="match status" value="1"/>
</dbReference>
<dbReference type="InParanoid" id="A0A067N5Q3"/>
<dbReference type="CDD" id="cd01741">
    <property type="entry name" value="GATase1_1"/>
    <property type="match status" value="1"/>
</dbReference>
<evidence type="ECO:0000313" key="3">
    <source>
        <dbReference type="Proteomes" id="UP000027073"/>
    </source>
</evidence>
<dbReference type="PANTHER" id="PTHR42695:SF5">
    <property type="entry name" value="GLUTAMINE AMIDOTRANSFERASE YLR126C-RELATED"/>
    <property type="match status" value="1"/>
</dbReference>
<dbReference type="HOGENOM" id="CLU_054974_0_2_1"/>